<name>A0AAV1DH42_OLDCO</name>
<gene>
    <name evidence="2" type="ORF">OLC1_LOCUS15552</name>
</gene>
<reference evidence="2" key="1">
    <citation type="submission" date="2023-03" db="EMBL/GenBank/DDBJ databases">
        <authorList>
            <person name="Julca I."/>
        </authorList>
    </citation>
    <scope>NUCLEOTIDE SEQUENCE</scope>
</reference>
<dbReference type="EMBL" id="OX459122">
    <property type="protein sequence ID" value="CAI9107182.1"/>
    <property type="molecule type" value="Genomic_DNA"/>
</dbReference>
<organism evidence="2 3">
    <name type="scientific">Oldenlandia corymbosa var. corymbosa</name>
    <dbReference type="NCBI Taxonomy" id="529605"/>
    <lineage>
        <taxon>Eukaryota</taxon>
        <taxon>Viridiplantae</taxon>
        <taxon>Streptophyta</taxon>
        <taxon>Embryophyta</taxon>
        <taxon>Tracheophyta</taxon>
        <taxon>Spermatophyta</taxon>
        <taxon>Magnoliopsida</taxon>
        <taxon>eudicotyledons</taxon>
        <taxon>Gunneridae</taxon>
        <taxon>Pentapetalae</taxon>
        <taxon>asterids</taxon>
        <taxon>lamiids</taxon>
        <taxon>Gentianales</taxon>
        <taxon>Rubiaceae</taxon>
        <taxon>Rubioideae</taxon>
        <taxon>Spermacoceae</taxon>
        <taxon>Hedyotis-Oldenlandia complex</taxon>
        <taxon>Oldenlandia</taxon>
    </lineage>
</organism>
<sequence length="239" mass="27067">MIFTLGVELEPQRWVSFSTIKGLLLALDHSRRKQRRGNRIISSRSDAFPPNVVVLSSHLLAAFSGGRKASRKYLLKHLPKKCHDHELEEGRKASAAEASNWLAEFLSLHPDSDDSLSLGGTMSRPSYDINDISVDKAIELAKRTLGLGVYFAHESLECVSGEAGYRRVVSNDDIVILENQYLREVGLRRENLRSYTKSRAHCMESRRKFHKFSTRVEASTRSAELQQVSDDDDDDDEYV</sequence>
<evidence type="ECO:0000313" key="3">
    <source>
        <dbReference type="Proteomes" id="UP001161247"/>
    </source>
</evidence>
<accession>A0AAV1DH42</accession>
<dbReference type="AlphaFoldDB" id="A0AAV1DH42"/>
<feature type="compositionally biased region" description="Acidic residues" evidence="1">
    <location>
        <begin position="229"/>
        <end position="239"/>
    </location>
</feature>
<feature type="region of interest" description="Disordered" evidence="1">
    <location>
        <begin position="220"/>
        <end position="239"/>
    </location>
</feature>
<proteinExistence type="predicted"/>
<keyword evidence="3" id="KW-1185">Reference proteome</keyword>
<dbReference type="Proteomes" id="UP001161247">
    <property type="component" value="Chromosome 5"/>
</dbReference>
<evidence type="ECO:0000313" key="2">
    <source>
        <dbReference type="EMBL" id="CAI9107182.1"/>
    </source>
</evidence>
<protein>
    <submittedName>
        <fullName evidence="2">OLC1v1006480C1</fullName>
    </submittedName>
</protein>
<evidence type="ECO:0000256" key="1">
    <source>
        <dbReference type="SAM" id="MobiDB-lite"/>
    </source>
</evidence>